<dbReference type="GO" id="GO:0006098">
    <property type="term" value="P:pentose-phosphate shunt"/>
    <property type="evidence" value="ECO:0007669"/>
    <property type="project" value="UniProtKB-ARBA"/>
</dbReference>
<accession>A0A8P0SXW7</accession>
<evidence type="ECO:0000256" key="8">
    <source>
        <dbReference type="ARBA" id="ARBA00013188"/>
    </source>
</evidence>
<dbReference type="Ensembl" id="ENSCAFT00040041791.1">
    <property type="protein sequence ID" value="ENSCAFP00040036458.1"/>
    <property type="gene ID" value="ENSCAFG00040022512.1"/>
</dbReference>
<evidence type="ECO:0000256" key="2">
    <source>
        <dbReference type="ARBA" id="ARBA00001936"/>
    </source>
</evidence>
<evidence type="ECO:0000256" key="10">
    <source>
        <dbReference type="ARBA" id="ARBA00022833"/>
    </source>
</evidence>
<comment type="function">
    <text evidence="16">Catalyzes the reversible epimerization of D-ribulose 5-phosphate to D-xylulose 5-phosphate.</text>
</comment>
<comment type="subunit">
    <text evidence="7">Homodimer.</text>
</comment>
<dbReference type="InterPro" id="IPR011060">
    <property type="entry name" value="RibuloseP-bd_barrel"/>
</dbReference>
<keyword evidence="13" id="KW-0413">Isomerase</keyword>
<dbReference type="Gene3D" id="3.20.20.70">
    <property type="entry name" value="Aldolase class I"/>
    <property type="match status" value="1"/>
</dbReference>
<sequence>MTGPSILNNIGLQANYLHPDVTDRWAFCSHHLWSPCDREFLKAARPGFFGMQRTVSRLEHWVRPVAAVVANQYTFHLEDTKTPGALIKDTWENEMKVRLAIKLGATVEYSATWANQIDTSSVMPVEPEFGGQQHMEDTVSKVQQCANMTLSGSAIMRSESPRSVINLLGYICSETFSSSVKSQGA</sequence>
<comment type="cofactor">
    <cofactor evidence="2">
        <name>Mn(2+)</name>
        <dbReference type="ChEBI" id="CHEBI:29035"/>
    </cofactor>
</comment>
<reference evidence="18" key="2">
    <citation type="submission" date="2018-10" db="EMBL/GenBank/DDBJ databases">
        <title>De novo assembly of a Great Dane genome.</title>
        <authorList>
            <person name="Kidd J.M."/>
            <person name="Pendleton A.L."/>
            <person name="Shen F."/>
            <person name="Emery S."/>
        </authorList>
    </citation>
    <scope>NUCLEOTIDE SEQUENCE [LARGE SCALE GENOMIC DNA]</scope>
    <source>
        <strain evidence="18">Great Dane</strain>
    </source>
</reference>
<dbReference type="Proteomes" id="UP000694542">
    <property type="component" value="Chromosome 36"/>
</dbReference>
<dbReference type="AlphaFoldDB" id="A0A8C0TLA9"/>
<dbReference type="PANTHER" id="PTHR11749">
    <property type="entry name" value="RIBULOSE-5-PHOSPHATE-3-EPIMERASE"/>
    <property type="match status" value="1"/>
</dbReference>
<evidence type="ECO:0000256" key="12">
    <source>
        <dbReference type="ARBA" id="ARBA00023211"/>
    </source>
</evidence>
<dbReference type="GO" id="GO:0005975">
    <property type="term" value="P:carbohydrate metabolic process"/>
    <property type="evidence" value="ECO:0007669"/>
    <property type="project" value="InterPro"/>
</dbReference>
<comment type="cofactor">
    <cofactor evidence="5">
        <name>Fe(2+)</name>
        <dbReference type="ChEBI" id="CHEBI:29033"/>
    </cofactor>
</comment>
<evidence type="ECO:0000256" key="1">
    <source>
        <dbReference type="ARBA" id="ARBA00001782"/>
    </source>
</evidence>
<protein>
    <recommendedName>
        <fullName evidence="8">ribulose-phosphate 3-epimerase</fullName>
        <ecNumber evidence="8">5.1.3.1</ecNumber>
    </recommendedName>
</protein>
<evidence type="ECO:0000256" key="3">
    <source>
        <dbReference type="ARBA" id="ARBA00001941"/>
    </source>
</evidence>
<organism evidence="18 20">
    <name type="scientific">Canis lupus familiaris</name>
    <name type="common">Dog</name>
    <name type="synonym">Canis familiaris</name>
    <dbReference type="NCBI Taxonomy" id="9615"/>
    <lineage>
        <taxon>Eukaryota</taxon>
        <taxon>Metazoa</taxon>
        <taxon>Chordata</taxon>
        <taxon>Craniata</taxon>
        <taxon>Vertebrata</taxon>
        <taxon>Euteleostomi</taxon>
        <taxon>Mammalia</taxon>
        <taxon>Eutheria</taxon>
        <taxon>Laurasiatheria</taxon>
        <taxon>Carnivora</taxon>
        <taxon>Caniformia</taxon>
        <taxon>Canidae</taxon>
        <taxon>Canis</taxon>
    </lineage>
</organism>
<dbReference type="Proteomes" id="UP000002254">
    <property type="component" value="Chromosome 36"/>
</dbReference>
<evidence type="ECO:0000256" key="16">
    <source>
        <dbReference type="ARBA" id="ARBA00057323"/>
    </source>
</evidence>
<dbReference type="GO" id="GO:0046872">
    <property type="term" value="F:metal ion binding"/>
    <property type="evidence" value="ECO:0007669"/>
    <property type="project" value="UniProtKB-KW"/>
</dbReference>
<comment type="cofactor">
    <cofactor evidence="3">
        <name>Co(2+)</name>
        <dbReference type="ChEBI" id="CHEBI:48828"/>
    </cofactor>
</comment>
<proteinExistence type="inferred from homology"/>
<evidence type="ECO:0000256" key="15">
    <source>
        <dbReference type="ARBA" id="ARBA00023285"/>
    </source>
</evidence>
<comment type="cofactor">
    <cofactor evidence="4">
        <name>Zn(2+)</name>
        <dbReference type="ChEBI" id="CHEBI:29105"/>
    </cofactor>
</comment>
<evidence type="ECO:0000256" key="5">
    <source>
        <dbReference type="ARBA" id="ARBA00001954"/>
    </source>
</evidence>
<evidence type="ECO:0000256" key="13">
    <source>
        <dbReference type="ARBA" id="ARBA00023235"/>
    </source>
</evidence>
<evidence type="ECO:0000313" key="18">
    <source>
        <dbReference type="Ensembl" id="ENSCAFP00040036458.1"/>
    </source>
</evidence>
<comment type="similarity">
    <text evidence="6">Belongs to the ribulose-phosphate 3-epimerase family.</text>
</comment>
<name>A0A8C0TLA9_CANLF</name>
<dbReference type="InterPro" id="IPR013785">
    <property type="entry name" value="Aldolase_TIM"/>
</dbReference>
<dbReference type="Ensembl" id="ENSCAFT00000064405.2">
    <property type="protein sequence ID" value="ENSCAFP00000044526.1"/>
    <property type="gene ID" value="ENSCAFG00000044310.2"/>
</dbReference>
<keyword evidence="14" id="KW-0119">Carbohydrate metabolism</keyword>
<dbReference type="FunFam" id="3.20.20.70:FF:000191">
    <property type="entry name" value="ribulose-phosphate 3-epimerase isoform X2"/>
    <property type="match status" value="1"/>
</dbReference>
<evidence type="ECO:0000256" key="9">
    <source>
        <dbReference type="ARBA" id="ARBA00022723"/>
    </source>
</evidence>
<reference evidence="17 19" key="1">
    <citation type="journal article" date="2005" name="Nature">
        <title>Genome sequence, comparative analysis and haplotype structure of the domestic dog.</title>
        <authorList>
            <consortium name="Broad Sequencing Platform"/>
            <person name="Lindblad-Toh K."/>
            <person name="Wade C.M."/>
            <person name="Mikkelsen T.S."/>
            <person name="Karlsson E.K."/>
            <person name="Jaffe D.B."/>
            <person name="Kamal M."/>
            <person name="Clamp M."/>
            <person name="Chang J.L."/>
            <person name="Kulbokas E.J. III"/>
            <person name="Zody M.C."/>
            <person name="Mauceli E."/>
            <person name="Xie X."/>
            <person name="Breen M."/>
            <person name="Wayne R.K."/>
            <person name="Ostrander E.A."/>
            <person name="Ponting C.P."/>
            <person name="Galibert F."/>
            <person name="Smith D.R."/>
            <person name="DeJong P.J."/>
            <person name="Kirkness E."/>
            <person name="Alvarez P."/>
            <person name="Biagi T."/>
            <person name="Brockman W."/>
            <person name="Butler J."/>
            <person name="Chin C.W."/>
            <person name="Cook A."/>
            <person name="Cuff J."/>
            <person name="Daly M.J."/>
            <person name="DeCaprio D."/>
            <person name="Gnerre S."/>
            <person name="Grabherr M."/>
            <person name="Kellis M."/>
            <person name="Kleber M."/>
            <person name="Bardeleben C."/>
            <person name="Goodstadt L."/>
            <person name="Heger A."/>
            <person name="Hitte C."/>
            <person name="Kim L."/>
            <person name="Koepfli K.P."/>
            <person name="Parker H.G."/>
            <person name="Pollinger J.P."/>
            <person name="Searle S.M."/>
            <person name="Sutter N.B."/>
            <person name="Thomas R."/>
            <person name="Webber C."/>
            <person name="Baldwin J."/>
            <person name="Abebe A."/>
            <person name="Abouelleil A."/>
            <person name="Aftuck L."/>
            <person name="Ait-Zahra M."/>
            <person name="Aldredge T."/>
            <person name="Allen N."/>
            <person name="An P."/>
            <person name="Anderson S."/>
            <person name="Antoine C."/>
            <person name="Arachchi H."/>
            <person name="Aslam A."/>
            <person name="Ayotte L."/>
            <person name="Bachantsang P."/>
            <person name="Barry A."/>
            <person name="Bayul T."/>
            <person name="Benamara M."/>
            <person name="Berlin A."/>
            <person name="Bessette D."/>
            <person name="Blitshteyn B."/>
            <person name="Bloom T."/>
            <person name="Blye J."/>
            <person name="Boguslavskiy L."/>
            <person name="Bonnet C."/>
            <person name="Boukhgalter B."/>
            <person name="Brown A."/>
            <person name="Cahill P."/>
            <person name="Calixte N."/>
            <person name="Camarata J."/>
            <person name="Cheshatsang Y."/>
            <person name="Chu J."/>
            <person name="Citroen M."/>
            <person name="Collymore A."/>
            <person name="Cooke P."/>
            <person name="Dawoe T."/>
            <person name="Daza R."/>
            <person name="Decktor K."/>
            <person name="DeGray S."/>
            <person name="Dhargay N."/>
            <person name="Dooley K."/>
            <person name="Dooley K."/>
            <person name="Dorje P."/>
            <person name="Dorjee K."/>
            <person name="Dorris L."/>
            <person name="Duffey N."/>
            <person name="Dupes A."/>
            <person name="Egbiremolen O."/>
            <person name="Elong R."/>
            <person name="Falk J."/>
            <person name="Farina A."/>
            <person name="Faro S."/>
            <person name="Ferguson D."/>
            <person name="Ferreira P."/>
            <person name="Fisher S."/>
            <person name="FitzGerald M."/>
            <person name="Foley K."/>
            <person name="Foley C."/>
            <person name="Franke A."/>
            <person name="Friedrich D."/>
            <person name="Gage D."/>
            <person name="Garber M."/>
            <person name="Gearin G."/>
            <person name="Giannoukos G."/>
            <person name="Goode T."/>
            <person name="Goyette A."/>
            <person name="Graham J."/>
            <person name="Grandbois E."/>
            <person name="Gyaltsen K."/>
            <person name="Hafez N."/>
            <person name="Hagopian D."/>
            <person name="Hagos B."/>
            <person name="Hall J."/>
            <person name="Healy C."/>
            <person name="Hegarty R."/>
            <person name="Honan T."/>
            <person name="Horn A."/>
            <person name="Houde N."/>
            <person name="Hughes L."/>
            <person name="Hunnicutt L."/>
            <person name="Husby M."/>
            <person name="Jester B."/>
            <person name="Jones C."/>
            <person name="Kamat A."/>
            <person name="Kanga B."/>
            <person name="Kells C."/>
            <person name="Khazanovich D."/>
            <person name="Kieu A.C."/>
            <person name="Kisner P."/>
            <person name="Kumar M."/>
            <person name="Lance K."/>
            <person name="Landers T."/>
            <person name="Lara M."/>
            <person name="Lee W."/>
            <person name="Leger J.P."/>
            <person name="Lennon N."/>
            <person name="Leuper L."/>
            <person name="LeVine S."/>
            <person name="Liu J."/>
            <person name="Liu X."/>
            <person name="Lokyitsang Y."/>
            <person name="Lokyitsang T."/>
            <person name="Lui A."/>
            <person name="Macdonald J."/>
            <person name="Major J."/>
            <person name="Marabella R."/>
            <person name="Maru K."/>
            <person name="Matthews C."/>
            <person name="McDonough S."/>
            <person name="Mehta T."/>
            <person name="Meldrim J."/>
            <person name="Melnikov A."/>
            <person name="Meneus L."/>
            <person name="Mihalev A."/>
            <person name="Mihova T."/>
            <person name="Miller K."/>
            <person name="Mittelman R."/>
            <person name="Mlenga V."/>
            <person name="Mulrain L."/>
            <person name="Munson G."/>
            <person name="Navidi A."/>
            <person name="Naylor J."/>
            <person name="Nguyen T."/>
            <person name="Nguyen N."/>
            <person name="Nguyen C."/>
            <person name="Nguyen T."/>
            <person name="Nicol R."/>
            <person name="Norbu N."/>
            <person name="Norbu C."/>
            <person name="Novod N."/>
            <person name="Nyima T."/>
            <person name="Olandt P."/>
            <person name="O'Neill B."/>
            <person name="O'Neill K."/>
            <person name="Osman S."/>
            <person name="Oyono L."/>
            <person name="Patti C."/>
            <person name="Perrin D."/>
            <person name="Phunkhang P."/>
            <person name="Pierre F."/>
            <person name="Priest M."/>
            <person name="Rachupka A."/>
            <person name="Raghuraman S."/>
            <person name="Rameau R."/>
            <person name="Ray V."/>
            <person name="Raymond C."/>
            <person name="Rege F."/>
            <person name="Rise C."/>
            <person name="Rogers J."/>
            <person name="Rogov P."/>
            <person name="Sahalie J."/>
            <person name="Settipalli S."/>
            <person name="Sharpe T."/>
            <person name="Shea T."/>
            <person name="Sheehan M."/>
            <person name="Sherpa N."/>
            <person name="Shi J."/>
            <person name="Shih D."/>
            <person name="Sloan J."/>
            <person name="Smith C."/>
            <person name="Sparrow T."/>
            <person name="Stalker J."/>
            <person name="Stange-Thomann N."/>
            <person name="Stavropoulos S."/>
            <person name="Stone C."/>
            <person name="Stone S."/>
            <person name="Sykes S."/>
            <person name="Tchuinga P."/>
            <person name="Tenzing P."/>
            <person name="Tesfaye S."/>
            <person name="Thoulutsang D."/>
            <person name="Thoulutsang Y."/>
            <person name="Topham K."/>
            <person name="Topping I."/>
            <person name="Tsamla T."/>
            <person name="Vassiliev H."/>
            <person name="Venkataraman V."/>
            <person name="Vo A."/>
            <person name="Wangchuk T."/>
            <person name="Wangdi T."/>
            <person name="Weiand M."/>
            <person name="Wilkinson J."/>
            <person name="Wilson A."/>
            <person name="Yadav S."/>
            <person name="Yang S."/>
            <person name="Yang X."/>
            <person name="Young G."/>
            <person name="Yu Q."/>
            <person name="Zainoun J."/>
            <person name="Zembek L."/>
            <person name="Zimmer A."/>
            <person name="Lander E.S."/>
        </authorList>
    </citation>
    <scope>NUCLEOTIDE SEQUENCE [LARGE SCALE GENOMIC DNA]</scope>
    <source>
        <strain evidence="17">Boxer</strain>
    </source>
</reference>
<evidence type="ECO:0000256" key="11">
    <source>
        <dbReference type="ARBA" id="ARBA00023004"/>
    </source>
</evidence>
<dbReference type="InterPro" id="IPR000056">
    <property type="entry name" value="Ribul_P_3_epim-like"/>
</dbReference>
<evidence type="ECO:0000313" key="17">
    <source>
        <dbReference type="Ensembl" id="ENSCAFP00000044526.1"/>
    </source>
</evidence>
<accession>A0A8C0TLA9</accession>
<keyword evidence="9" id="KW-0479">Metal-binding</keyword>
<dbReference type="SUPFAM" id="SSF51366">
    <property type="entry name" value="Ribulose-phoshate binding barrel"/>
    <property type="match status" value="1"/>
</dbReference>
<dbReference type="Pfam" id="PF00834">
    <property type="entry name" value="Ribul_P_3_epim"/>
    <property type="match status" value="1"/>
</dbReference>
<keyword evidence="12" id="KW-0464">Manganese</keyword>
<evidence type="ECO:0000256" key="4">
    <source>
        <dbReference type="ARBA" id="ARBA00001947"/>
    </source>
</evidence>
<dbReference type="GO" id="GO:0004750">
    <property type="term" value="F:D-ribulose-phosphate 3-epimerase activity"/>
    <property type="evidence" value="ECO:0007669"/>
    <property type="project" value="UniProtKB-EC"/>
</dbReference>
<evidence type="ECO:0000256" key="6">
    <source>
        <dbReference type="ARBA" id="ARBA00009541"/>
    </source>
</evidence>
<keyword evidence="15" id="KW-0170">Cobalt</keyword>
<comment type="catalytic activity">
    <reaction evidence="1">
        <text>D-ribulose 5-phosphate = D-xylulose 5-phosphate</text>
        <dbReference type="Rhea" id="RHEA:13677"/>
        <dbReference type="ChEBI" id="CHEBI:57737"/>
        <dbReference type="ChEBI" id="CHEBI:58121"/>
        <dbReference type="EC" id="5.1.3.1"/>
    </reaction>
</comment>
<evidence type="ECO:0000256" key="14">
    <source>
        <dbReference type="ARBA" id="ARBA00023277"/>
    </source>
</evidence>
<keyword evidence="11" id="KW-0408">Iron</keyword>
<reference evidence="18" key="3">
    <citation type="submission" date="2025-05" db="UniProtKB">
        <authorList>
            <consortium name="Ensembl"/>
        </authorList>
    </citation>
    <scope>IDENTIFICATION</scope>
</reference>
<keyword evidence="10" id="KW-0862">Zinc</keyword>
<dbReference type="EC" id="5.1.3.1" evidence="8"/>
<evidence type="ECO:0000313" key="19">
    <source>
        <dbReference type="Proteomes" id="UP000002254"/>
    </source>
</evidence>
<evidence type="ECO:0000256" key="7">
    <source>
        <dbReference type="ARBA" id="ARBA00011738"/>
    </source>
</evidence>
<evidence type="ECO:0000313" key="20">
    <source>
        <dbReference type="Proteomes" id="UP000694542"/>
    </source>
</evidence>